<evidence type="ECO:0000256" key="19">
    <source>
        <dbReference type="PROSITE-ProRule" id="PRU00333"/>
    </source>
</evidence>
<dbReference type="SUPFAM" id="SSF51717">
    <property type="entry name" value="Dihydropteroate synthetase-like"/>
    <property type="match status" value="1"/>
</dbReference>
<evidence type="ECO:0000256" key="8">
    <source>
        <dbReference type="ARBA" id="ARBA00022603"/>
    </source>
</evidence>
<dbReference type="PROSITE" id="PS51337">
    <property type="entry name" value="B12_BINDING_NTER"/>
    <property type="match status" value="1"/>
</dbReference>
<evidence type="ECO:0000313" key="24">
    <source>
        <dbReference type="EMBL" id="KPK70301.1"/>
    </source>
</evidence>
<reference evidence="24 25" key="1">
    <citation type="journal article" date="2015" name="Microbiome">
        <title>Genomic resolution of linkages in carbon, nitrogen, and sulfur cycling among widespread estuary sediment bacteria.</title>
        <authorList>
            <person name="Baker B.J."/>
            <person name="Lazar C.S."/>
            <person name="Teske A.P."/>
            <person name="Dick G.J."/>
        </authorList>
    </citation>
    <scope>NUCLEOTIDE SEQUENCE [LARGE SCALE GENOMIC DNA]</scope>
    <source>
        <strain evidence="24">SM23_60</strain>
    </source>
</reference>
<evidence type="ECO:0000259" key="22">
    <source>
        <dbReference type="PROSITE" id="PS51332"/>
    </source>
</evidence>
<dbReference type="InterPro" id="IPR036724">
    <property type="entry name" value="Cobalamin-bd_sf"/>
</dbReference>
<feature type="binding site" evidence="19">
    <location>
        <position position="201"/>
    </location>
    <ligand>
        <name>Zn(2+)</name>
        <dbReference type="ChEBI" id="CHEBI:29105"/>
    </ligand>
</feature>
<feature type="binding site" evidence="19">
    <location>
        <position position="265"/>
    </location>
    <ligand>
        <name>Zn(2+)</name>
        <dbReference type="ChEBI" id="CHEBI:29105"/>
    </ligand>
</feature>
<evidence type="ECO:0000256" key="17">
    <source>
        <dbReference type="ARBA" id="ARBA00025552"/>
    </source>
</evidence>
<dbReference type="Gene3D" id="3.40.50.280">
    <property type="entry name" value="Cobalamin-binding domain"/>
    <property type="match status" value="1"/>
</dbReference>
<comment type="catalytic activity">
    <reaction evidence="1">
        <text>(6S)-5-methyl-5,6,7,8-tetrahydrofolate + L-homocysteine = (6S)-5,6,7,8-tetrahydrofolate + L-methionine</text>
        <dbReference type="Rhea" id="RHEA:11172"/>
        <dbReference type="ChEBI" id="CHEBI:18608"/>
        <dbReference type="ChEBI" id="CHEBI:57453"/>
        <dbReference type="ChEBI" id="CHEBI:57844"/>
        <dbReference type="ChEBI" id="CHEBI:58199"/>
        <dbReference type="EC" id="2.1.1.13"/>
    </reaction>
</comment>
<organism evidence="24 25">
    <name type="scientific">candidate division WOR_3 bacterium SM23_60</name>
    <dbReference type="NCBI Taxonomy" id="1703780"/>
    <lineage>
        <taxon>Bacteria</taxon>
        <taxon>Bacteria division WOR-3</taxon>
    </lineage>
</organism>
<comment type="cofactor">
    <cofactor evidence="2 19">
        <name>Zn(2+)</name>
        <dbReference type="ChEBI" id="CHEBI:29105"/>
    </cofactor>
</comment>
<dbReference type="InterPro" id="IPR003759">
    <property type="entry name" value="Cbl-bd_cap"/>
</dbReference>
<evidence type="ECO:0000256" key="14">
    <source>
        <dbReference type="ARBA" id="ARBA00022833"/>
    </source>
</evidence>
<dbReference type="SMART" id="SM01018">
    <property type="entry name" value="B12-binding_2"/>
    <property type="match status" value="1"/>
</dbReference>
<protein>
    <recommendedName>
        <fullName evidence="7">Methionine synthase</fullName>
        <ecNumber evidence="6">2.1.1.13</ecNumber>
    </recommendedName>
    <alternativeName>
        <fullName evidence="18">5-methyltetrahydrofolate--homocysteine methyltransferase</fullName>
    </alternativeName>
</protein>
<accession>A0A0S8GEP4</accession>
<dbReference type="GO" id="GO:0008705">
    <property type="term" value="F:methionine synthase activity"/>
    <property type="evidence" value="ECO:0007669"/>
    <property type="project" value="UniProtKB-EC"/>
</dbReference>
<feature type="domain" description="B12-binding" evidence="22">
    <location>
        <begin position="649"/>
        <end position="766"/>
    </location>
</feature>
<evidence type="ECO:0000256" key="13">
    <source>
        <dbReference type="ARBA" id="ARBA00022723"/>
    </source>
</evidence>
<comment type="function">
    <text evidence="17">Catalyzes the transfer of a methyl group from methyl-cobalamin to homocysteine, yielding enzyme-bound cob(I)alamin and methionine. Subsequently, remethylates the cofactor using methyltetrahydrofolate.</text>
</comment>
<dbReference type="SUPFAM" id="SSF52242">
    <property type="entry name" value="Cobalamin (vitamin B12)-binding domain"/>
    <property type="match status" value="1"/>
</dbReference>
<dbReference type="Proteomes" id="UP000051096">
    <property type="component" value="Unassembled WGS sequence"/>
</dbReference>
<dbReference type="Pfam" id="PF00809">
    <property type="entry name" value="Pterin_bind"/>
    <property type="match status" value="1"/>
</dbReference>
<evidence type="ECO:0000313" key="25">
    <source>
        <dbReference type="Proteomes" id="UP000051096"/>
    </source>
</evidence>
<feature type="domain" description="Pterin-binding" evidence="21">
    <location>
        <begin position="307"/>
        <end position="566"/>
    </location>
</feature>
<dbReference type="Gene3D" id="1.10.1240.10">
    <property type="entry name" value="Methionine synthase domain"/>
    <property type="match status" value="1"/>
</dbReference>
<sequence>MAALLQKLSQRVLLLNGATGTNLLDKGLDPGESPSLLNVRNPQVVFDIQKAYVAAGSDIILTNTFSANPNNIQKNLLKKVITSGVKIAQRAAHSRAYVFGDIGPLGELIRPYGQLGFDEAHAIFRELARVFSDVGITYFFLETFTSMIEAKAAFLAARSFSKHVFVCFSLQDNGRTIMGETPESVAVTFDALGARGIGINCTLPEVACEAVARMARVTAVPLIIKPNAGRITIKGNTMHHTLSDADMAGLYRAFVNAGASIVGGCCGTSPAYIKRLRKKSKRLKKQNIARRCLLSSPTTVITVGKKPLIVGERLNPAGSKKVRAVLVKRDYTVYGEEARAQERAGAHLLDVNAYHVDFDECTTLENALFEVLKNSSIPVFVDTQSYDAAARVLAWYPGVGVYNSIPSQTRALRRWLPMVKKYGFKAVISLVGTRIPRSVDERMTNVERALRVARAVGFPTDDLIFDPLVFSASTERQQLEHTLDVVTVLRKRNLKTVLGISNVSFGLPNRSQLNAALATAAVKNGATFLILNPLDATVMQAISGARALFDQILVGEKAPPTEGVVRTESLVESIITGNDRMSIEHAQKLIAAGTPAQDIIDKHIARALKVVGDKYEAGTFFVPDLLRAAEASQRVLALIKKYLPRARKKGKVVFATVKGDIHDIGKNIAMLIFESAGYEIIDLGKDVSCAKIMTAVKQHKPAALGLSALLTTTMPEMGHITEEMRKHGLKTKVIIGGPNVTAAYAKRIGAFGAARTVLEGLRLMEK</sequence>
<dbReference type="PROSITE" id="PS50970">
    <property type="entry name" value="HCY"/>
    <property type="match status" value="1"/>
</dbReference>
<keyword evidence="8 19" id="KW-0489">Methyltransferase</keyword>
<evidence type="ECO:0000256" key="16">
    <source>
        <dbReference type="ARBA" id="ARBA00023285"/>
    </source>
</evidence>
<keyword evidence="11 19" id="KW-0808">Transferase</keyword>
<comment type="pathway">
    <text evidence="4">Amino-acid biosynthesis; L-methionine biosynthesis via de novo pathway; L-methionine from L-homocysteine (MetH route): step 1/1.</text>
</comment>
<evidence type="ECO:0000256" key="1">
    <source>
        <dbReference type="ARBA" id="ARBA00001700"/>
    </source>
</evidence>
<keyword evidence="9" id="KW-0028">Amino-acid biosynthesis</keyword>
<dbReference type="GO" id="GO:0032259">
    <property type="term" value="P:methylation"/>
    <property type="evidence" value="ECO:0007669"/>
    <property type="project" value="UniProtKB-KW"/>
</dbReference>
<evidence type="ECO:0000256" key="2">
    <source>
        <dbReference type="ARBA" id="ARBA00001947"/>
    </source>
</evidence>
<evidence type="ECO:0000256" key="6">
    <source>
        <dbReference type="ARBA" id="ARBA00012032"/>
    </source>
</evidence>
<dbReference type="InterPro" id="IPR036589">
    <property type="entry name" value="HCY_dom_sf"/>
</dbReference>
<evidence type="ECO:0000259" key="21">
    <source>
        <dbReference type="PROSITE" id="PS50972"/>
    </source>
</evidence>
<evidence type="ECO:0000256" key="15">
    <source>
        <dbReference type="ARBA" id="ARBA00023167"/>
    </source>
</evidence>
<dbReference type="InterPro" id="IPR036594">
    <property type="entry name" value="Meth_synthase_dom"/>
</dbReference>
<evidence type="ECO:0000256" key="4">
    <source>
        <dbReference type="ARBA" id="ARBA00005178"/>
    </source>
</evidence>
<keyword evidence="13 19" id="KW-0479">Metal-binding</keyword>
<dbReference type="UniPathway" id="UPA00051">
    <property type="reaction ID" value="UER00081"/>
</dbReference>
<evidence type="ECO:0000256" key="11">
    <source>
        <dbReference type="ARBA" id="ARBA00022679"/>
    </source>
</evidence>
<name>A0A0S8GEP4_UNCW3</name>
<evidence type="ECO:0000256" key="10">
    <source>
        <dbReference type="ARBA" id="ARBA00022628"/>
    </source>
</evidence>
<dbReference type="EC" id="2.1.1.13" evidence="6"/>
<comment type="cofactor">
    <cofactor evidence="3">
        <name>methylcob(III)alamin</name>
        <dbReference type="ChEBI" id="CHEBI:28115"/>
    </cofactor>
</comment>
<dbReference type="PANTHER" id="PTHR45833:SF1">
    <property type="entry name" value="METHIONINE SYNTHASE"/>
    <property type="match status" value="1"/>
</dbReference>
<dbReference type="InterPro" id="IPR006158">
    <property type="entry name" value="Cobalamin-bd"/>
</dbReference>
<comment type="similarity">
    <text evidence="5">Belongs to the vitamin-B12 dependent methionine synthase family.</text>
</comment>
<dbReference type="Gene3D" id="3.20.20.20">
    <property type="entry name" value="Dihydropteroate synthase-like"/>
    <property type="match status" value="1"/>
</dbReference>
<dbReference type="Pfam" id="PF02607">
    <property type="entry name" value="B12-binding_2"/>
    <property type="match status" value="1"/>
</dbReference>
<dbReference type="InterPro" id="IPR011005">
    <property type="entry name" value="Dihydropteroate_synth-like_sf"/>
</dbReference>
<evidence type="ECO:0000259" key="20">
    <source>
        <dbReference type="PROSITE" id="PS50970"/>
    </source>
</evidence>
<evidence type="ECO:0000259" key="23">
    <source>
        <dbReference type="PROSITE" id="PS51337"/>
    </source>
</evidence>
<dbReference type="GO" id="GO:0050667">
    <property type="term" value="P:homocysteine metabolic process"/>
    <property type="evidence" value="ECO:0007669"/>
    <property type="project" value="TreeGrafter"/>
</dbReference>
<keyword evidence="14 19" id="KW-0862">Zinc</keyword>
<dbReference type="PROSITE" id="PS50972">
    <property type="entry name" value="PTERIN_BINDING"/>
    <property type="match status" value="1"/>
</dbReference>
<dbReference type="Pfam" id="PF02310">
    <property type="entry name" value="B12-binding"/>
    <property type="match status" value="1"/>
</dbReference>
<gene>
    <name evidence="24" type="ORF">AMJ87_09150</name>
</gene>
<proteinExistence type="inferred from homology"/>
<dbReference type="InterPro" id="IPR000489">
    <property type="entry name" value="Pterin-binding_dom"/>
</dbReference>
<dbReference type="PANTHER" id="PTHR45833">
    <property type="entry name" value="METHIONINE SYNTHASE"/>
    <property type="match status" value="1"/>
</dbReference>
<dbReference type="GO" id="GO:0031419">
    <property type="term" value="F:cobalamin binding"/>
    <property type="evidence" value="ECO:0007669"/>
    <property type="project" value="UniProtKB-KW"/>
</dbReference>
<keyword evidence="10" id="KW-0846">Cobalamin</keyword>
<dbReference type="SUPFAM" id="SSF47644">
    <property type="entry name" value="Methionine synthase domain"/>
    <property type="match status" value="1"/>
</dbReference>
<feature type="binding site" evidence="19">
    <location>
        <position position="266"/>
    </location>
    <ligand>
        <name>Zn(2+)</name>
        <dbReference type="ChEBI" id="CHEBI:29105"/>
    </ligand>
</feature>
<evidence type="ECO:0000256" key="7">
    <source>
        <dbReference type="ARBA" id="ARBA00013998"/>
    </source>
</evidence>
<evidence type="ECO:0000256" key="3">
    <source>
        <dbReference type="ARBA" id="ARBA00001956"/>
    </source>
</evidence>
<keyword evidence="16" id="KW-0170">Cobalt</keyword>
<dbReference type="PATRIC" id="fig|1703780.3.peg.876"/>
<dbReference type="Pfam" id="PF02574">
    <property type="entry name" value="S-methyl_trans"/>
    <property type="match status" value="1"/>
</dbReference>
<dbReference type="EMBL" id="LJUO01000097">
    <property type="protein sequence ID" value="KPK70301.1"/>
    <property type="molecule type" value="Genomic_DNA"/>
</dbReference>
<evidence type="ECO:0000256" key="12">
    <source>
        <dbReference type="ARBA" id="ARBA00022691"/>
    </source>
</evidence>
<dbReference type="InterPro" id="IPR003726">
    <property type="entry name" value="HCY_dom"/>
</dbReference>
<evidence type="ECO:0000256" key="18">
    <source>
        <dbReference type="ARBA" id="ARBA00031040"/>
    </source>
</evidence>
<dbReference type="PROSITE" id="PS51332">
    <property type="entry name" value="B12_BINDING"/>
    <property type="match status" value="1"/>
</dbReference>
<feature type="domain" description="B12-binding N-terminal" evidence="23">
    <location>
        <begin position="557"/>
        <end position="651"/>
    </location>
</feature>
<dbReference type="AlphaFoldDB" id="A0A0S8GEP4"/>
<evidence type="ECO:0000256" key="9">
    <source>
        <dbReference type="ARBA" id="ARBA00022605"/>
    </source>
</evidence>
<dbReference type="Gene3D" id="3.20.20.330">
    <property type="entry name" value="Homocysteine-binding-like domain"/>
    <property type="match status" value="1"/>
</dbReference>
<keyword evidence="12" id="KW-0949">S-adenosyl-L-methionine</keyword>
<dbReference type="GO" id="GO:0046653">
    <property type="term" value="P:tetrahydrofolate metabolic process"/>
    <property type="evidence" value="ECO:0007669"/>
    <property type="project" value="TreeGrafter"/>
</dbReference>
<dbReference type="InterPro" id="IPR050554">
    <property type="entry name" value="Met_Synthase/Corrinoid"/>
</dbReference>
<keyword evidence="15" id="KW-0486">Methionine biosynthesis</keyword>
<feature type="domain" description="Hcy-binding" evidence="20">
    <location>
        <begin position="1"/>
        <end position="280"/>
    </location>
</feature>
<evidence type="ECO:0000256" key="5">
    <source>
        <dbReference type="ARBA" id="ARBA00010398"/>
    </source>
</evidence>
<dbReference type="GO" id="GO:0046872">
    <property type="term" value="F:metal ion binding"/>
    <property type="evidence" value="ECO:0007669"/>
    <property type="project" value="UniProtKB-KW"/>
</dbReference>
<comment type="caution">
    <text evidence="24">The sequence shown here is derived from an EMBL/GenBank/DDBJ whole genome shotgun (WGS) entry which is preliminary data.</text>
</comment>
<dbReference type="SUPFAM" id="SSF82282">
    <property type="entry name" value="Homocysteine S-methyltransferase"/>
    <property type="match status" value="1"/>
</dbReference>
<dbReference type="GO" id="GO:0005829">
    <property type="term" value="C:cytosol"/>
    <property type="evidence" value="ECO:0007669"/>
    <property type="project" value="TreeGrafter"/>
</dbReference>